<evidence type="ECO:0000256" key="1">
    <source>
        <dbReference type="SAM" id="MobiDB-lite"/>
    </source>
</evidence>
<evidence type="ECO:0000313" key="2">
    <source>
        <dbReference type="EnsemblPlants" id="PGSC0003DMT400096627"/>
    </source>
</evidence>
<protein>
    <submittedName>
        <fullName evidence="2">Uncharacterized protein</fullName>
    </submittedName>
</protein>
<feature type="region of interest" description="Disordered" evidence="1">
    <location>
        <begin position="1"/>
        <end position="21"/>
    </location>
</feature>
<reference evidence="3" key="1">
    <citation type="journal article" date="2011" name="Nature">
        <title>Genome sequence and analysis of the tuber crop potato.</title>
        <authorList>
            <consortium name="The Potato Genome Sequencing Consortium"/>
        </authorList>
    </citation>
    <scope>NUCLEOTIDE SEQUENCE [LARGE SCALE GENOMIC DNA]</scope>
    <source>
        <strain evidence="3">cv. DM1-3 516 R44</strain>
    </source>
</reference>
<dbReference type="AlphaFoldDB" id="M1DYW1"/>
<sequence length="52" mass="5717">MHIGDETKTDNHTVADDLVDQEEIDGDECAIDEEIGIDCSTKGHLHVAIDRP</sequence>
<feature type="compositionally biased region" description="Basic and acidic residues" evidence="1">
    <location>
        <begin position="1"/>
        <end position="15"/>
    </location>
</feature>
<evidence type="ECO:0000313" key="3">
    <source>
        <dbReference type="Proteomes" id="UP000011115"/>
    </source>
</evidence>
<dbReference type="PaxDb" id="4113-PGSC0003DMT400096627"/>
<dbReference type="InParanoid" id="M1DYW1"/>
<dbReference type="HOGENOM" id="CLU_3091045_0_0_1"/>
<name>M1DYW1_SOLTU</name>
<dbReference type="Gramene" id="PGSC0003DMT400096627">
    <property type="protein sequence ID" value="PGSC0003DMT400096627"/>
    <property type="gene ID" value="PGSC0003DMG400046198"/>
</dbReference>
<keyword evidence="3" id="KW-1185">Reference proteome</keyword>
<reference evidence="2" key="2">
    <citation type="submission" date="2015-06" db="UniProtKB">
        <authorList>
            <consortium name="EnsemblPlants"/>
        </authorList>
    </citation>
    <scope>IDENTIFICATION</scope>
    <source>
        <strain evidence="2">DM1-3 516 R44</strain>
    </source>
</reference>
<dbReference type="Proteomes" id="UP000011115">
    <property type="component" value="Unassembled WGS sequence"/>
</dbReference>
<dbReference type="EnsemblPlants" id="PGSC0003DMT400096627">
    <property type="protein sequence ID" value="PGSC0003DMT400096627"/>
    <property type="gene ID" value="PGSC0003DMG400046198"/>
</dbReference>
<proteinExistence type="predicted"/>
<organism evidence="2 3">
    <name type="scientific">Solanum tuberosum</name>
    <name type="common">Potato</name>
    <dbReference type="NCBI Taxonomy" id="4113"/>
    <lineage>
        <taxon>Eukaryota</taxon>
        <taxon>Viridiplantae</taxon>
        <taxon>Streptophyta</taxon>
        <taxon>Embryophyta</taxon>
        <taxon>Tracheophyta</taxon>
        <taxon>Spermatophyta</taxon>
        <taxon>Magnoliopsida</taxon>
        <taxon>eudicotyledons</taxon>
        <taxon>Gunneridae</taxon>
        <taxon>Pentapetalae</taxon>
        <taxon>asterids</taxon>
        <taxon>lamiids</taxon>
        <taxon>Solanales</taxon>
        <taxon>Solanaceae</taxon>
        <taxon>Solanoideae</taxon>
        <taxon>Solaneae</taxon>
        <taxon>Solanum</taxon>
    </lineage>
</organism>
<accession>M1DYW1</accession>